<comment type="function">
    <text evidence="1">May be specifically involved in the processing, transport, and/or maturation of the MADH beta-subunit.</text>
</comment>
<accession>A0A4U1L6T6</accession>
<dbReference type="InterPro" id="IPR002109">
    <property type="entry name" value="Glutaredoxin"/>
</dbReference>
<feature type="transmembrane region" description="Helical" evidence="8">
    <location>
        <begin position="213"/>
        <end position="233"/>
    </location>
</feature>
<evidence type="ECO:0000313" key="11">
    <source>
        <dbReference type="EMBL" id="TKD52073.1"/>
    </source>
</evidence>
<evidence type="ECO:0000256" key="4">
    <source>
        <dbReference type="ARBA" id="ARBA00019078"/>
    </source>
</evidence>
<evidence type="ECO:0000256" key="7">
    <source>
        <dbReference type="ARBA" id="ARBA00023136"/>
    </source>
</evidence>
<dbReference type="InterPro" id="IPR036249">
    <property type="entry name" value="Thioredoxin-like_sf"/>
</dbReference>
<sequence length="234" mass="25655">MVMDAHVCPYGLKALHLLRSAGYRVDDRHLTSRAQTDAFKAEHGVATTPQIFIGDERIGGHDDLRRFLGKRVRDPKALTYRPVIALFALAAAMALAIGWAAEGANMLLLTLERFIAVAMALLALQKLRDVDAFATGFLNYDLLARRWVPYAYLYPYAEAAAGVLMLSGALMWLSAPIMIFIGGIGAVSVFKAVYIDRRELKCACVGGDSNVPLGFVSLTENLMMFGAGLWMLLR</sequence>
<evidence type="ECO:0000313" key="12">
    <source>
        <dbReference type="Proteomes" id="UP000309138"/>
    </source>
</evidence>
<feature type="transmembrane region" description="Helical" evidence="8">
    <location>
        <begin position="78"/>
        <end position="100"/>
    </location>
</feature>
<feature type="transmembrane region" description="Helical" evidence="8">
    <location>
        <begin position="170"/>
        <end position="193"/>
    </location>
</feature>
<dbReference type="InterPro" id="IPR009908">
    <property type="entry name" value="Methylamine_util_MauE"/>
</dbReference>
<dbReference type="SUPFAM" id="SSF52833">
    <property type="entry name" value="Thioredoxin-like"/>
    <property type="match status" value="1"/>
</dbReference>
<dbReference type="Proteomes" id="UP000309138">
    <property type="component" value="Unassembled WGS sequence"/>
</dbReference>
<keyword evidence="7 8" id="KW-0472">Membrane</keyword>
<evidence type="ECO:0000256" key="1">
    <source>
        <dbReference type="ARBA" id="ARBA00003475"/>
    </source>
</evidence>
<dbReference type="OrthoDB" id="527973at2"/>
<dbReference type="EMBL" id="SWKR01000002">
    <property type="protein sequence ID" value="TKD52073.1"/>
    <property type="molecule type" value="Genomic_DNA"/>
</dbReference>
<comment type="pathway">
    <text evidence="3">One-carbon metabolism; methylamine degradation.</text>
</comment>
<comment type="subcellular location">
    <subcellularLocation>
        <location evidence="2">Membrane</location>
        <topology evidence="2">Multi-pass membrane protein</topology>
    </subcellularLocation>
</comment>
<evidence type="ECO:0000256" key="5">
    <source>
        <dbReference type="ARBA" id="ARBA00022692"/>
    </source>
</evidence>
<dbReference type="UniPathway" id="UPA00895"/>
<dbReference type="Gene3D" id="3.40.30.10">
    <property type="entry name" value="Glutaredoxin"/>
    <property type="match status" value="1"/>
</dbReference>
<evidence type="ECO:0000256" key="2">
    <source>
        <dbReference type="ARBA" id="ARBA00004141"/>
    </source>
</evidence>
<dbReference type="GO" id="GO:0016020">
    <property type="term" value="C:membrane"/>
    <property type="evidence" value="ECO:0007669"/>
    <property type="project" value="UniProtKB-SubCell"/>
</dbReference>
<protein>
    <recommendedName>
        <fullName evidence="4">Methylamine utilization protein MauE</fullName>
    </recommendedName>
</protein>
<evidence type="ECO:0000256" key="8">
    <source>
        <dbReference type="SAM" id="Phobius"/>
    </source>
</evidence>
<keyword evidence="12" id="KW-1185">Reference proteome</keyword>
<dbReference type="Pfam" id="PF00462">
    <property type="entry name" value="Glutaredoxin"/>
    <property type="match status" value="1"/>
</dbReference>
<evidence type="ECO:0000259" key="9">
    <source>
        <dbReference type="Pfam" id="PF00462"/>
    </source>
</evidence>
<feature type="domain" description="Methylamine utilisation protein MauE" evidence="10">
    <location>
        <begin position="105"/>
        <end position="233"/>
    </location>
</feature>
<dbReference type="Pfam" id="PF07291">
    <property type="entry name" value="MauE"/>
    <property type="match status" value="1"/>
</dbReference>
<gene>
    <name evidence="11" type="ORF">FBR43_03320</name>
</gene>
<name>A0A4U1L6T6_9SPHN</name>
<dbReference type="PROSITE" id="PS51354">
    <property type="entry name" value="GLUTAREDOXIN_2"/>
    <property type="match status" value="1"/>
</dbReference>
<keyword evidence="6 8" id="KW-1133">Transmembrane helix</keyword>
<dbReference type="AlphaFoldDB" id="A0A4U1L6T6"/>
<evidence type="ECO:0000259" key="10">
    <source>
        <dbReference type="Pfam" id="PF07291"/>
    </source>
</evidence>
<proteinExistence type="predicted"/>
<reference evidence="11 12" key="1">
    <citation type="submission" date="2019-04" db="EMBL/GenBank/DDBJ databases">
        <authorList>
            <person name="Yang Y."/>
            <person name="Wei D."/>
        </authorList>
    </citation>
    <scope>NUCLEOTIDE SEQUENCE [LARGE SCALE GENOMIC DNA]</scope>
    <source>
        <strain evidence="11 12">L-1-4w-11</strain>
    </source>
</reference>
<organism evidence="11 12">
    <name type="scientific">Sphingomonas baiyangensis</name>
    <dbReference type="NCBI Taxonomy" id="2572576"/>
    <lineage>
        <taxon>Bacteria</taxon>
        <taxon>Pseudomonadati</taxon>
        <taxon>Pseudomonadota</taxon>
        <taxon>Alphaproteobacteria</taxon>
        <taxon>Sphingomonadales</taxon>
        <taxon>Sphingomonadaceae</taxon>
        <taxon>Sphingomonas</taxon>
    </lineage>
</organism>
<evidence type="ECO:0000256" key="3">
    <source>
        <dbReference type="ARBA" id="ARBA00004856"/>
    </source>
</evidence>
<feature type="domain" description="Glutaredoxin" evidence="9">
    <location>
        <begin position="7"/>
        <end position="58"/>
    </location>
</feature>
<evidence type="ECO:0000256" key="6">
    <source>
        <dbReference type="ARBA" id="ARBA00022989"/>
    </source>
</evidence>
<comment type="caution">
    <text evidence="11">The sequence shown here is derived from an EMBL/GenBank/DDBJ whole genome shotgun (WGS) entry which is preliminary data.</text>
</comment>
<dbReference type="GO" id="GO:0030416">
    <property type="term" value="P:methylamine metabolic process"/>
    <property type="evidence" value="ECO:0007669"/>
    <property type="project" value="InterPro"/>
</dbReference>
<keyword evidence="5 8" id="KW-0812">Transmembrane</keyword>